<dbReference type="InterPro" id="IPR049551">
    <property type="entry name" value="PKS_DH_C"/>
</dbReference>
<keyword evidence="2" id="KW-0597">Phosphoprotein</keyword>
<dbReference type="InterPro" id="IPR036736">
    <property type="entry name" value="ACP-like_sf"/>
</dbReference>
<dbReference type="SUPFAM" id="SSF51735">
    <property type="entry name" value="NAD(P)-binding Rossmann-fold domains"/>
    <property type="match status" value="2"/>
</dbReference>
<dbReference type="SUPFAM" id="SSF50129">
    <property type="entry name" value="GroES-like"/>
    <property type="match status" value="1"/>
</dbReference>
<keyword evidence="6" id="KW-0511">Multifunctional enzyme</keyword>
<dbReference type="SMART" id="SM00826">
    <property type="entry name" value="PKS_DH"/>
    <property type="match status" value="1"/>
</dbReference>
<dbReference type="InterPro" id="IPR049900">
    <property type="entry name" value="PKS_mFAS_DH"/>
</dbReference>
<dbReference type="PROSITE" id="PS52004">
    <property type="entry name" value="KS3_2"/>
    <property type="match status" value="1"/>
</dbReference>
<dbReference type="GO" id="GO:0044550">
    <property type="term" value="P:secondary metabolite biosynthetic process"/>
    <property type="evidence" value="ECO:0007669"/>
    <property type="project" value="TreeGrafter"/>
</dbReference>
<feature type="region of interest" description="N-terminal hotdog fold" evidence="8">
    <location>
        <begin position="965"/>
        <end position="1109"/>
    </location>
</feature>
<dbReference type="InterPro" id="IPR016036">
    <property type="entry name" value="Malonyl_transacylase_ACP-bd"/>
</dbReference>
<dbReference type="SMART" id="SM00823">
    <property type="entry name" value="PKS_PP"/>
    <property type="match status" value="1"/>
</dbReference>
<dbReference type="PROSITE" id="PS52019">
    <property type="entry name" value="PKS_MFAS_DH"/>
    <property type="match status" value="1"/>
</dbReference>
<organism evidence="12 13">
    <name type="scientific">Botrytis paeoniae</name>
    <dbReference type="NCBI Taxonomy" id="278948"/>
    <lineage>
        <taxon>Eukaryota</taxon>
        <taxon>Fungi</taxon>
        <taxon>Dikarya</taxon>
        <taxon>Ascomycota</taxon>
        <taxon>Pezizomycotina</taxon>
        <taxon>Leotiomycetes</taxon>
        <taxon>Helotiales</taxon>
        <taxon>Sclerotiniaceae</taxon>
        <taxon>Botrytis</taxon>
    </lineage>
</organism>
<dbReference type="Pfam" id="PF21089">
    <property type="entry name" value="PKS_DH_N"/>
    <property type="match status" value="1"/>
</dbReference>
<dbReference type="SUPFAM" id="SSF53901">
    <property type="entry name" value="Thiolase-like"/>
    <property type="match status" value="1"/>
</dbReference>
<evidence type="ECO:0000256" key="4">
    <source>
        <dbReference type="ARBA" id="ARBA00022857"/>
    </source>
</evidence>
<dbReference type="InterPro" id="IPR016035">
    <property type="entry name" value="Acyl_Trfase/lysoPLipase"/>
</dbReference>
<dbReference type="Gene3D" id="3.40.50.720">
    <property type="entry name" value="NAD(P)-binding Rossmann-like Domain"/>
    <property type="match status" value="2"/>
</dbReference>
<evidence type="ECO:0000256" key="8">
    <source>
        <dbReference type="PROSITE-ProRule" id="PRU01363"/>
    </source>
</evidence>
<dbReference type="InterPro" id="IPR042104">
    <property type="entry name" value="PKS_dehydratase_sf"/>
</dbReference>
<dbReference type="PANTHER" id="PTHR43775">
    <property type="entry name" value="FATTY ACID SYNTHASE"/>
    <property type="match status" value="1"/>
</dbReference>
<dbReference type="SUPFAM" id="SSF55048">
    <property type="entry name" value="Probable ACP-binding domain of malonyl-CoA ACP transacylase"/>
    <property type="match status" value="1"/>
</dbReference>
<protein>
    <submittedName>
        <fullName evidence="12">Uncharacterized protein</fullName>
    </submittedName>
</protein>
<dbReference type="Pfam" id="PF08242">
    <property type="entry name" value="Methyltransf_12"/>
    <property type="match status" value="1"/>
</dbReference>
<proteinExistence type="predicted"/>
<dbReference type="SUPFAM" id="SSF53335">
    <property type="entry name" value="S-adenosyl-L-methionine-dependent methyltransferases"/>
    <property type="match status" value="1"/>
</dbReference>
<dbReference type="Gene3D" id="3.40.47.10">
    <property type="match status" value="1"/>
</dbReference>
<dbReference type="Pfam" id="PF00550">
    <property type="entry name" value="PP-binding"/>
    <property type="match status" value="1"/>
</dbReference>
<dbReference type="InterPro" id="IPR011032">
    <property type="entry name" value="GroES-like_sf"/>
</dbReference>
<feature type="active site" description="Proton acceptor; for dehydratase activity" evidence="8">
    <location>
        <position position="997"/>
    </location>
</feature>
<dbReference type="SUPFAM" id="SSF47336">
    <property type="entry name" value="ACP-like"/>
    <property type="match status" value="1"/>
</dbReference>
<name>A0A4Z1FPW9_9HELO</name>
<dbReference type="Pfam" id="PF14765">
    <property type="entry name" value="PS-DH"/>
    <property type="match status" value="1"/>
</dbReference>
<keyword evidence="4" id="KW-0521">NADP</keyword>
<dbReference type="CDD" id="cd00833">
    <property type="entry name" value="PKS"/>
    <property type="match status" value="1"/>
</dbReference>
<evidence type="ECO:0000259" key="11">
    <source>
        <dbReference type="PROSITE" id="PS52019"/>
    </source>
</evidence>
<feature type="region of interest" description="C-terminal hotdog fold" evidence="8">
    <location>
        <begin position="1130"/>
        <end position="1283"/>
    </location>
</feature>
<gene>
    <name evidence="12" type="ORF">BPAE_0101g00310</name>
</gene>
<dbReference type="GO" id="GO:0016491">
    <property type="term" value="F:oxidoreductase activity"/>
    <property type="evidence" value="ECO:0007669"/>
    <property type="project" value="UniProtKB-KW"/>
</dbReference>
<feature type="domain" description="PKS/mFAS DH" evidence="11">
    <location>
        <begin position="965"/>
        <end position="1283"/>
    </location>
</feature>
<dbReference type="InterPro" id="IPR014031">
    <property type="entry name" value="Ketoacyl_synth_C"/>
</dbReference>
<dbReference type="SMART" id="SM00829">
    <property type="entry name" value="PKS_ER"/>
    <property type="match status" value="1"/>
</dbReference>
<dbReference type="SMART" id="SM00822">
    <property type="entry name" value="PKS_KR"/>
    <property type="match status" value="1"/>
</dbReference>
<dbReference type="InterPro" id="IPR001227">
    <property type="entry name" value="Ac_transferase_dom_sf"/>
</dbReference>
<keyword evidence="7" id="KW-0012">Acyltransferase</keyword>
<dbReference type="EMBL" id="PQXI01000101">
    <property type="protein sequence ID" value="TGO24513.1"/>
    <property type="molecule type" value="Genomic_DNA"/>
</dbReference>
<dbReference type="InterPro" id="IPR049552">
    <property type="entry name" value="PKS_DH_N"/>
</dbReference>
<evidence type="ECO:0000256" key="5">
    <source>
        <dbReference type="ARBA" id="ARBA00023002"/>
    </source>
</evidence>
<keyword evidence="3" id="KW-0808">Transferase</keyword>
<sequence length="2578" mass="283411">MGPRTLDDSTMEPFAIIGLSFKLPGEATDEASFWKILSERKNLSTGWPKDRFTTGSMFNNGESHSHGAHFFTEDPGLFDAPFFSITPKEAAAMDPQQRMALEAAYHTFENAGTPIEKLRGSQTAVFGATMSDDYAKMMAKDGDTAPPQAVTGGQPGILPNRISWYFDLRGPSVHLDTACSSSMVAVDMACQAMRSGNAKAALVLGSNLLLSSDSTILLEQGKFLSPDSKCFSFDARANGYARGEGIAALLLKPLHNALQDGDIIRAVVRGTGSNQDGRTPTLTQPSAESQEALIRRVYAQAGLGFEDTRYIEAHGTGTSVGDPIEVSAIGNVFREHRSQEEPLLVGSVKANIGHLEGASGVAGIIKAILALEKGVIPPTALFESMNPKIDADSYNIQVPIKSTLWPTSDLRRVSVNSFGYGGTNSHIILDDTLHYLQSHGLTGYHHCTVAPSIAEEPTVNGAVNSTATSNSNDFNTESTELKLLPMPKLLIWSAADSNALERMKHTYQDYYQAHIVGSSAKTDQLAYTLAARRSAMPWRTFTVVCGQKNPGNKEKLDGDMLPLSLAPAVRAQTKKPIISFVFTGQGAQYVDMGLELLRYSVFEESLRKSDGILASLGSGWSIFDELRNEQNINRPEFSQPLCTVLQIALVDLLSSFGVTSTAVVGHSSGEIAAAYTTGAISQKSACKVAYFRGKVIEKLRAMTEITGAMIAANIPEYEVPAYLAELDLGSWKDTVRVACVNSPTNVTLSGPSEAVDILKVDLDQSGIFAQKLSTGVAYHSPAMLAVADEYASLMGSLESDIVKGQTSRIQMISSVTGHVVSSELLSTAQYWVDNMVSPVRFADAIKLLEKKAEESVTGEPEIITDIVEVGPHPALRRPIKDSISSPVRYHSVLERKKSSLHTILIVLGTLWCHKYPVSILAGNVQAEGKFPFLVDCPPYPFDHSRRYWAESRLSKDFRLRPSSPGYMLGRRNHDWNALRPQWRNWLSTEAMPWLGDHIISNKIICPGTGMVVMAIEAVRQEISASHRIVSGFLLKKTQFLAPITVGKTVQTATETVLHLHPIQNTYEKEQTCYEVNIFTYRDERWTQCFHTDVQVQHEEANKTQVDGGLENQIWQEQFQQRFQEAAESCNETVDRSAFYRYCDEHGIHYGETFQLLRDIEWDSSQMSTARIDLTAFKKKHEMIESPAHPAVLDAGIHLLLVQISKGLGKDGATVVPQRIANLWISAKTWSSSTSLLRLNSILNAEPDSPGSLKGSVWALTDDNSPLCSVEDVILTEVSQPNQFKDPDDQVMIYNIAWKPQLSSLTGKELLKLCDDTALVHDETFENEWALKVESIMILAAQKALRDLKEVDLERAPSYMWRYLKSLEHLYATPSAGDTKYISDSELDLLLEECELTNPDCGVFLTIGRMLPSILRGEQDPLELMFATKSAEKLYTYLANQQMCDGRFAKFLDIASHEKPTLKILEIGAGTGSMSRHVLDSLSRFEKETGQYRFASYTYTDISPMFFEAAQEEFGDFHGRLLYKTLDLERDPIKQGFELESYDLVIAGLVLHATSNLEATLGRVRELLKPGAHIAMQEVVVTNSARANVTFGSLPGWWLSTEEWREYTPLLTTDRWGELLLETGFSGADIVLRDHKSDICHLCSMIISKKVDTADSEKIAASMLNGDSEPKQNRIQLFIDGNSDSQHVLAAEIHKQNPNTQILELEHLMKGLWWPSSKDTIVSLVEFDMTRLSSLSEQEFRSLKELVQGVEAILWVGCLPLADGKMINPFPAVATGFLRSIQSEEPEKHIVTLIAESGFPSTTAKHVLDIIDKCFGEKPKSLEIEFVVQGGHLTIGRLMKGIELDAERSARVRPQLRTEPWKPGSPVALEVGAPGMLDTLRFVEDTVYNNALGPNEVEIEAVSWPISFRDVFVALGRLGMEGLGVECAGVVTRIGNECQYDIKCGDRVVMVSVGCMKSHPRTGADRVVKIPNNLSFNEAAAAANPGITAYYSLINIARLQRGEKILIHSGAGSTGQMAIAIARWLGAEVFTTVGFDEKKKLLIDRFGIPDDHIFYSRNTSFAKGIMRATKGYGVDVVLNSLSGEGLRASWECIAPYGRFVEIGKADIGVDSSLPMGSFARNTSFAAVDLVHLSVTNVKLFRHLIEEVVTLISQGDIGGPEPLHLYPASNVEKAFRYLQSGKNTGRIIMTGRDEDPVPKFLTLKSDWIMDANASYVVAGGFGGIGRAILRWMADRGAKNLIVPSTSGASSQAAVNIVSELTRRGVRVITKICNVALETDLIALLQDCAVSMPPIKGCVNAAMVLQDSIFENMTHTQWTKTTRSKVNTSWNLHKLLPKDMDFFILLSSIAGIYGSPGQSNYAAGCTFQDALARSRSAAGYRGSVAINLGWMRTIGIIAETKEYQRNRQNVGDMSQVEEADFFALLEHYCNPLLPPLSTQDSQVLIGVITQAHVHARGEAPIDVLKRPLFAGFSAPQLYDVNKHKSTVSTQEDPAVLFQQAVTPQDRSVVVVSALKAKLARALDVSVDDVDSHRNLSDYGTDSLMAVELRNWIRRDFGVSVAIFDLLGGADIATLGDLIAKK</sequence>
<dbReference type="PROSITE" id="PS00606">
    <property type="entry name" value="KS3_1"/>
    <property type="match status" value="1"/>
</dbReference>
<dbReference type="InterPro" id="IPR020806">
    <property type="entry name" value="PKS_PP-bd"/>
</dbReference>
<evidence type="ECO:0000256" key="6">
    <source>
        <dbReference type="ARBA" id="ARBA00023268"/>
    </source>
</evidence>
<dbReference type="InterPro" id="IPR036291">
    <property type="entry name" value="NAD(P)-bd_dom_sf"/>
</dbReference>
<dbReference type="CDD" id="cd05195">
    <property type="entry name" value="enoyl_red"/>
    <property type="match status" value="1"/>
</dbReference>
<dbReference type="GO" id="GO:0031177">
    <property type="term" value="F:phosphopantetheine binding"/>
    <property type="evidence" value="ECO:0007669"/>
    <property type="project" value="InterPro"/>
</dbReference>
<dbReference type="InterPro" id="IPR020807">
    <property type="entry name" value="PKS_DH"/>
</dbReference>
<dbReference type="InterPro" id="IPR013968">
    <property type="entry name" value="PKS_KR"/>
</dbReference>
<dbReference type="Pfam" id="PF00109">
    <property type="entry name" value="ketoacyl-synt"/>
    <property type="match status" value="1"/>
</dbReference>
<dbReference type="SMART" id="SM00825">
    <property type="entry name" value="PKS_KS"/>
    <property type="match status" value="1"/>
</dbReference>
<evidence type="ECO:0000259" key="10">
    <source>
        <dbReference type="PROSITE" id="PS52004"/>
    </source>
</evidence>
<evidence type="ECO:0000256" key="1">
    <source>
        <dbReference type="ARBA" id="ARBA00022450"/>
    </source>
</evidence>
<dbReference type="FunFam" id="3.40.50.720:FF:000209">
    <property type="entry name" value="Polyketide synthase Pks12"/>
    <property type="match status" value="1"/>
</dbReference>
<dbReference type="Gene3D" id="3.40.50.150">
    <property type="entry name" value="Vaccinia Virus protein VP39"/>
    <property type="match status" value="1"/>
</dbReference>
<dbReference type="InterPro" id="IPR018201">
    <property type="entry name" value="Ketoacyl_synth_AS"/>
</dbReference>
<dbReference type="Gene3D" id="1.10.1200.10">
    <property type="entry name" value="ACP-like"/>
    <property type="match status" value="1"/>
</dbReference>
<dbReference type="Gene3D" id="3.90.180.10">
    <property type="entry name" value="Medium-chain alcohol dehydrogenases, catalytic domain"/>
    <property type="match status" value="1"/>
</dbReference>
<dbReference type="InterPro" id="IPR020843">
    <property type="entry name" value="ER"/>
</dbReference>
<dbReference type="PANTHER" id="PTHR43775:SF29">
    <property type="entry name" value="ASPERFURANONE POLYKETIDE SYNTHASE AFOG-RELATED"/>
    <property type="match status" value="1"/>
</dbReference>
<feature type="domain" description="Carrier" evidence="9">
    <location>
        <begin position="2502"/>
        <end position="2578"/>
    </location>
</feature>
<evidence type="ECO:0000313" key="12">
    <source>
        <dbReference type="EMBL" id="TGO24513.1"/>
    </source>
</evidence>
<dbReference type="GO" id="GO:0004312">
    <property type="term" value="F:fatty acid synthase activity"/>
    <property type="evidence" value="ECO:0007669"/>
    <property type="project" value="TreeGrafter"/>
</dbReference>
<dbReference type="GO" id="GO:1901336">
    <property type="term" value="P:lactone biosynthetic process"/>
    <property type="evidence" value="ECO:0007669"/>
    <property type="project" value="UniProtKB-ARBA"/>
</dbReference>
<dbReference type="InterPro" id="IPR009081">
    <property type="entry name" value="PP-bd_ACP"/>
</dbReference>
<evidence type="ECO:0000256" key="3">
    <source>
        <dbReference type="ARBA" id="ARBA00022679"/>
    </source>
</evidence>
<dbReference type="GO" id="GO:0006633">
    <property type="term" value="P:fatty acid biosynthetic process"/>
    <property type="evidence" value="ECO:0007669"/>
    <property type="project" value="InterPro"/>
</dbReference>
<dbReference type="Gene3D" id="3.10.129.110">
    <property type="entry name" value="Polyketide synthase dehydratase"/>
    <property type="match status" value="1"/>
</dbReference>
<dbReference type="Pfam" id="PF16197">
    <property type="entry name" value="KAsynt_C_assoc"/>
    <property type="match status" value="1"/>
</dbReference>
<dbReference type="Pfam" id="PF00698">
    <property type="entry name" value="Acyl_transf_1"/>
    <property type="match status" value="1"/>
</dbReference>
<evidence type="ECO:0000259" key="9">
    <source>
        <dbReference type="PROSITE" id="PS50075"/>
    </source>
</evidence>
<feature type="domain" description="Ketosynthase family 3 (KS3)" evidence="10">
    <location>
        <begin position="11"/>
        <end position="431"/>
    </location>
</feature>
<keyword evidence="13" id="KW-1185">Reference proteome</keyword>
<reference evidence="12 13" key="1">
    <citation type="submission" date="2017-12" db="EMBL/GenBank/DDBJ databases">
        <title>Comparative genomics of Botrytis spp.</title>
        <authorList>
            <person name="Valero-Jimenez C.A."/>
            <person name="Tapia P."/>
            <person name="Veloso J."/>
            <person name="Silva-Moreno E."/>
            <person name="Staats M."/>
            <person name="Valdes J.H."/>
            <person name="Van Kan J.A.L."/>
        </authorList>
    </citation>
    <scope>NUCLEOTIDE SEQUENCE [LARGE SCALE GENOMIC DNA]</scope>
    <source>
        <strain evidence="12 13">Bp0003</strain>
    </source>
</reference>
<evidence type="ECO:0000256" key="2">
    <source>
        <dbReference type="ARBA" id="ARBA00022553"/>
    </source>
</evidence>
<evidence type="ECO:0000313" key="13">
    <source>
        <dbReference type="Proteomes" id="UP000297910"/>
    </source>
</evidence>
<dbReference type="InterPro" id="IPR013217">
    <property type="entry name" value="Methyltransf_12"/>
</dbReference>
<dbReference type="Pfam" id="PF08659">
    <property type="entry name" value="KR"/>
    <property type="match status" value="1"/>
</dbReference>
<dbReference type="InterPro" id="IPR029063">
    <property type="entry name" value="SAM-dependent_MTases_sf"/>
</dbReference>
<dbReference type="InterPro" id="IPR016039">
    <property type="entry name" value="Thiolase-like"/>
</dbReference>
<dbReference type="SUPFAM" id="SSF52151">
    <property type="entry name" value="FabD/lysophospholipase-like"/>
    <property type="match status" value="1"/>
</dbReference>
<feature type="active site" description="Proton donor; for dehydratase activity" evidence="8">
    <location>
        <position position="1193"/>
    </location>
</feature>
<dbReference type="SMART" id="SM00827">
    <property type="entry name" value="PKS_AT"/>
    <property type="match status" value="1"/>
</dbReference>
<dbReference type="InterPro" id="IPR020841">
    <property type="entry name" value="PKS_Beta-ketoAc_synthase_dom"/>
</dbReference>
<comment type="caution">
    <text evidence="12">The sequence shown here is derived from an EMBL/GenBank/DDBJ whole genome shotgun (WGS) entry which is preliminary data.</text>
</comment>
<dbReference type="Gene3D" id="3.30.70.3290">
    <property type="match status" value="1"/>
</dbReference>
<dbReference type="Pfam" id="PF02801">
    <property type="entry name" value="Ketoacyl-synt_C"/>
    <property type="match status" value="1"/>
</dbReference>
<dbReference type="PROSITE" id="PS50075">
    <property type="entry name" value="CARRIER"/>
    <property type="match status" value="1"/>
</dbReference>
<dbReference type="InterPro" id="IPR014043">
    <property type="entry name" value="Acyl_transferase_dom"/>
</dbReference>
<accession>A0A4Z1FPW9</accession>
<dbReference type="Pfam" id="PF13602">
    <property type="entry name" value="ADH_zinc_N_2"/>
    <property type="match status" value="1"/>
</dbReference>
<keyword evidence="5" id="KW-0560">Oxidoreductase</keyword>
<dbReference type="GO" id="GO:0004315">
    <property type="term" value="F:3-oxoacyl-[acyl-carrier-protein] synthase activity"/>
    <property type="evidence" value="ECO:0007669"/>
    <property type="project" value="InterPro"/>
</dbReference>
<dbReference type="InterPro" id="IPR032821">
    <property type="entry name" value="PKS_assoc"/>
</dbReference>
<dbReference type="InterPro" id="IPR014030">
    <property type="entry name" value="Ketoacyl_synth_N"/>
</dbReference>
<dbReference type="Proteomes" id="UP000297910">
    <property type="component" value="Unassembled WGS sequence"/>
</dbReference>
<dbReference type="InterPro" id="IPR050091">
    <property type="entry name" value="PKS_NRPS_Biosynth_Enz"/>
</dbReference>
<dbReference type="InterPro" id="IPR057326">
    <property type="entry name" value="KR_dom"/>
</dbReference>
<dbReference type="CDD" id="cd02440">
    <property type="entry name" value="AdoMet_MTases"/>
    <property type="match status" value="1"/>
</dbReference>
<keyword evidence="1" id="KW-0596">Phosphopantetheine</keyword>
<evidence type="ECO:0000256" key="7">
    <source>
        <dbReference type="ARBA" id="ARBA00023315"/>
    </source>
</evidence>
<dbReference type="Gene3D" id="3.40.366.10">
    <property type="entry name" value="Malonyl-Coenzyme A Acyl Carrier Protein, domain 2"/>
    <property type="match status" value="1"/>
</dbReference>